<dbReference type="AlphaFoldDB" id="A0A672UH17"/>
<evidence type="ECO:0000313" key="10">
    <source>
        <dbReference type="Ensembl" id="ENSSHBP00005014160.1"/>
    </source>
</evidence>
<proteinExistence type="inferred from homology"/>
<dbReference type="CTD" id="2670"/>
<evidence type="ECO:0000259" key="9">
    <source>
        <dbReference type="PROSITE" id="PS51842"/>
    </source>
</evidence>
<dbReference type="SUPFAM" id="SSF90257">
    <property type="entry name" value="Myosin rod fragments"/>
    <property type="match status" value="1"/>
</dbReference>
<reference evidence="10 11" key="1">
    <citation type="submission" date="2019-11" db="EMBL/GenBank/DDBJ databases">
        <title>Strigops habroptila (kakapo) genome, bStrHab1, primary haplotype, v2.</title>
        <authorList>
            <person name="Jarvis E.D."/>
            <person name="Howard J."/>
            <person name="Rhie A."/>
            <person name="Phillippy A."/>
            <person name="Korlach J."/>
            <person name="Digby A."/>
            <person name="Iorns D."/>
            <person name="Eason D."/>
            <person name="Robertson B."/>
            <person name="Raemaekers T."/>
            <person name="Howe K."/>
            <person name="Lewin H."/>
            <person name="Damas J."/>
            <person name="Hastie A."/>
            <person name="Tracey A."/>
            <person name="Chow W."/>
            <person name="Fedrigo O."/>
        </authorList>
    </citation>
    <scope>NUCLEOTIDE SEQUENCE [LARGE SCALE GENOMIC DNA]</scope>
</reference>
<dbReference type="KEGG" id="shab:115617754"/>
<dbReference type="GO" id="GO:0006886">
    <property type="term" value="P:intracellular protein transport"/>
    <property type="evidence" value="ECO:0007669"/>
    <property type="project" value="Ensembl"/>
</dbReference>
<dbReference type="GO" id="GO:0051580">
    <property type="term" value="P:regulation of neurotransmitter uptake"/>
    <property type="evidence" value="ECO:0007669"/>
    <property type="project" value="Ensembl"/>
</dbReference>
<dbReference type="GO" id="GO:0044297">
    <property type="term" value="C:cell body"/>
    <property type="evidence" value="ECO:0007669"/>
    <property type="project" value="Ensembl"/>
</dbReference>
<evidence type="ECO:0000256" key="8">
    <source>
        <dbReference type="SAM" id="Coils"/>
    </source>
</evidence>
<dbReference type="GO" id="GO:0070779">
    <property type="term" value="P:D-aspartate import across plasma membrane"/>
    <property type="evidence" value="ECO:0007669"/>
    <property type="project" value="Ensembl"/>
</dbReference>
<comment type="subcellular location">
    <subcellularLocation>
        <location evidence="1">Cytoplasm</location>
    </subcellularLocation>
</comment>
<protein>
    <recommendedName>
        <fullName evidence="2">Glial fibrillary acidic protein</fullName>
    </recommendedName>
</protein>
<dbReference type="GO" id="GO:0005200">
    <property type="term" value="F:structural constituent of cytoskeleton"/>
    <property type="evidence" value="ECO:0007669"/>
    <property type="project" value="Ensembl"/>
</dbReference>
<dbReference type="Pfam" id="PF00038">
    <property type="entry name" value="Filament"/>
    <property type="match status" value="1"/>
</dbReference>
<evidence type="ECO:0000256" key="5">
    <source>
        <dbReference type="ARBA" id="ARBA00023054"/>
    </source>
</evidence>
<evidence type="ECO:0000256" key="1">
    <source>
        <dbReference type="ARBA" id="ARBA00004496"/>
    </source>
</evidence>
<evidence type="ECO:0000313" key="11">
    <source>
        <dbReference type="Proteomes" id="UP000472266"/>
    </source>
</evidence>
<feature type="coiled-coil region" evidence="8">
    <location>
        <begin position="75"/>
        <end position="156"/>
    </location>
</feature>
<dbReference type="FunFam" id="1.20.5.500:FF:000001">
    <property type="entry name" value="Type II keratin 23"/>
    <property type="match status" value="1"/>
</dbReference>
<dbReference type="GO" id="GO:0045109">
    <property type="term" value="P:intermediate filament organization"/>
    <property type="evidence" value="ECO:0007669"/>
    <property type="project" value="Ensembl"/>
</dbReference>
<name>A0A672UH17_STRHB</name>
<dbReference type="GO" id="GO:0005737">
    <property type="term" value="C:cytoplasm"/>
    <property type="evidence" value="ECO:0007669"/>
    <property type="project" value="UniProtKB-SubCell"/>
</dbReference>
<dbReference type="GO" id="GO:0060020">
    <property type="term" value="P:Bergmann glial cell differentiation"/>
    <property type="evidence" value="ECO:0007669"/>
    <property type="project" value="Ensembl"/>
</dbReference>
<dbReference type="FunFam" id="1.20.5.1160:FF:000001">
    <property type="entry name" value="Keratin type II"/>
    <property type="match status" value="1"/>
</dbReference>
<dbReference type="PROSITE" id="PS00226">
    <property type="entry name" value="IF_ROD_1"/>
    <property type="match status" value="1"/>
</dbReference>
<dbReference type="OMA" id="QYETMAT"/>
<feature type="domain" description="IF rod" evidence="9">
    <location>
        <begin position="71"/>
        <end position="379"/>
    </location>
</feature>
<dbReference type="GO" id="GO:1904714">
    <property type="term" value="P:regulation of chaperone-mediated autophagy"/>
    <property type="evidence" value="ECO:0007669"/>
    <property type="project" value="Ensembl"/>
</dbReference>
<dbReference type="SMART" id="SM01391">
    <property type="entry name" value="Filament"/>
    <property type="match status" value="1"/>
</dbReference>
<evidence type="ECO:0000256" key="2">
    <source>
        <dbReference type="ARBA" id="ARBA00018571"/>
    </source>
</evidence>
<keyword evidence="5 8" id="KW-0175">Coiled coil</keyword>
<dbReference type="PANTHER" id="PTHR45652">
    <property type="entry name" value="GLIAL FIBRILLARY ACIDIC PROTEIN"/>
    <property type="match status" value="1"/>
</dbReference>
<evidence type="ECO:0000256" key="4">
    <source>
        <dbReference type="ARBA" id="ARBA00022754"/>
    </source>
</evidence>
<keyword evidence="3" id="KW-0963">Cytoplasm</keyword>
<dbReference type="GO" id="GO:0014010">
    <property type="term" value="P:Schwann cell proliferation"/>
    <property type="evidence" value="ECO:0007669"/>
    <property type="project" value="Ensembl"/>
</dbReference>
<dbReference type="Pfam" id="PF04732">
    <property type="entry name" value="Filament_head"/>
    <property type="match status" value="1"/>
</dbReference>
<evidence type="ECO:0000256" key="7">
    <source>
        <dbReference type="RuleBase" id="RU000685"/>
    </source>
</evidence>
<dbReference type="InterPro" id="IPR018039">
    <property type="entry name" value="IF_conserved"/>
</dbReference>
<dbReference type="GO" id="GO:0097450">
    <property type="term" value="C:astrocyte end-foot"/>
    <property type="evidence" value="ECO:0007669"/>
    <property type="project" value="Ensembl"/>
</dbReference>
<dbReference type="Proteomes" id="UP000472266">
    <property type="component" value="Chromosome 20"/>
</dbReference>
<evidence type="ECO:0000256" key="6">
    <source>
        <dbReference type="ARBA" id="ARBA00061646"/>
    </source>
</evidence>
<dbReference type="PROSITE" id="PS51842">
    <property type="entry name" value="IF_ROD_2"/>
    <property type="match status" value="1"/>
</dbReference>
<keyword evidence="4 7" id="KW-0403">Intermediate filament</keyword>
<dbReference type="GO" id="GO:0030198">
    <property type="term" value="P:extracellular matrix organization"/>
    <property type="evidence" value="ECO:0007669"/>
    <property type="project" value="Ensembl"/>
</dbReference>
<dbReference type="GO" id="GO:0031102">
    <property type="term" value="P:neuron projection regeneration"/>
    <property type="evidence" value="ECO:0007669"/>
    <property type="project" value="Ensembl"/>
</dbReference>
<reference evidence="10" key="2">
    <citation type="submission" date="2025-08" db="UniProtKB">
        <authorList>
            <consortium name="Ensembl"/>
        </authorList>
    </citation>
    <scope>IDENTIFICATION</scope>
</reference>
<dbReference type="InParanoid" id="A0A672UH17"/>
<dbReference type="GO" id="GO:0016020">
    <property type="term" value="C:membrane"/>
    <property type="evidence" value="ECO:0007669"/>
    <property type="project" value="Ensembl"/>
</dbReference>
<dbReference type="GO" id="GO:0042802">
    <property type="term" value="F:identical protein binding"/>
    <property type="evidence" value="ECO:0007669"/>
    <property type="project" value="Ensembl"/>
</dbReference>
<dbReference type="GO" id="GO:0010977">
    <property type="term" value="P:negative regulation of neuron projection development"/>
    <property type="evidence" value="ECO:0007669"/>
    <property type="project" value="Ensembl"/>
</dbReference>
<evidence type="ECO:0000256" key="3">
    <source>
        <dbReference type="ARBA" id="ARBA00022490"/>
    </source>
</evidence>
<dbReference type="SUPFAM" id="SSF64593">
    <property type="entry name" value="Intermediate filament protein, coiled coil region"/>
    <property type="match status" value="2"/>
</dbReference>
<dbReference type="RefSeq" id="XP_030364471.1">
    <property type="nucleotide sequence ID" value="XM_030508611.1"/>
</dbReference>
<accession>A0A672UH17</accession>
<sequence>MESQRLSSYSRRFGTTAPLYRVLPASPPVRLRAPRSTHLGPRMGARLVSGRMDFSLAAALNSEFRETRTNEKVEMMELNDRFASYIEKVRLLEQQNKVLVVELNQARDQEPSHLADIYQEELRDLRRHVEQLATAKARLEIERDNLSEDLGSLQQKLQDEVTLRLEAESNLAAYRQDVDAAALARLDLERRVGTLQDEISFLRKVHEEELRELQEQLARQRVHVEVDTSKPDLTAALRDIRSQYEAMATSNVQETEEWYKSKFADLTDAAARHAEALRGAKQEANEYRRQLQALTCDLEALRGSNESLERQLRELEERYALETAAYQDTVARLEEDACSLKEEMARHLQEYQDLLSVKLALDIEIATYRKLLEGEESRITIPVQSFSNLQIRETSLDTKSVSEAHVQRSIVVKTVETRDGEVLKEAKQEHKEVV</sequence>
<comment type="similarity">
    <text evidence="6 7">Belongs to the intermediate filament family.</text>
</comment>
<dbReference type="InterPro" id="IPR039008">
    <property type="entry name" value="IF_rod_dom"/>
</dbReference>
<feature type="coiled-coil region" evidence="8">
    <location>
        <begin position="270"/>
        <end position="325"/>
    </location>
</feature>
<dbReference type="InterPro" id="IPR006821">
    <property type="entry name" value="Intermed_filament_DNA-bd"/>
</dbReference>
<organism evidence="10 11">
    <name type="scientific">Strigops habroptila</name>
    <name type="common">Kakapo</name>
    <dbReference type="NCBI Taxonomy" id="2489341"/>
    <lineage>
        <taxon>Eukaryota</taxon>
        <taxon>Metazoa</taxon>
        <taxon>Chordata</taxon>
        <taxon>Craniata</taxon>
        <taxon>Vertebrata</taxon>
        <taxon>Euteleostomi</taxon>
        <taxon>Archelosauria</taxon>
        <taxon>Archosauria</taxon>
        <taxon>Dinosauria</taxon>
        <taxon>Saurischia</taxon>
        <taxon>Theropoda</taxon>
        <taxon>Coelurosauria</taxon>
        <taxon>Aves</taxon>
        <taxon>Neognathae</taxon>
        <taxon>Neoaves</taxon>
        <taxon>Telluraves</taxon>
        <taxon>Australaves</taxon>
        <taxon>Psittaciformes</taxon>
        <taxon>Psittacidae</taxon>
        <taxon>Strigops</taxon>
    </lineage>
</organism>
<dbReference type="GO" id="GO:0005882">
    <property type="term" value="C:intermediate filament"/>
    <property type="evidence" value="ECO:0007669"/>
    <property type="project" value="UniProtKB-KW"/>
</dbReference>
<dbReference type="FunFam" id="1.20.5.170:FF:000002">
    <property type="entry name" value="Type I keratin KA11"/>
    <property type="match status" value="1"/>
</dbReference>
<dbReference type="GO" id="GO:0060291">
    <property type="term" value="P:long-term synaptic potentiation"/>
    <property type="evidence" value="ECO:0007669"/>
    <property type="project" value="Ensembl"/>
</dbReference>
<dbReference type="GeneTree" id="ENSGT00940000159539"/>
<dbReference type="Gene3D" id="1.20.5.170">
    <property type="match status" value="1"/>
</dbReference>
<dbReference type="Gene3D" id="1.20.5.1160">
    <property type="entry name" value="Vasodilator-stimulated phosphoprotein"/>
    <property type="match status" value="1"/>
</dbReference>
<dbReference type="InterPro" id="IPR050405">
    <property type="entry name" value="Intermediate_filament"/>
</dbReference>
<dbReference type="GeneID" id="115617754"/>
<keyword evidence="11" id="KW-1185">Reference proteome</keyword>
<reference evidence="10" key="3">
    <citation type="submission" date="2025-09" db="UniProtKB">
        <authorList>
            <consortium name="Ensembl"/>
        </authorList>
    </citation>
    <scope>IDENTIFICATION</scope>
</reference>
<dbReference type="Ensembl" id="ENSSHBT00005017026.1">
    <property type="protein sequence ID" value="ENSSHBP00005014160.1"/>
    <property type="gene ID" value="ENSSHBG00005012401.1"/>
</dbReference>
<dbReference type="GO" id="GO:0010467">
    <property type="term" value="P:gene expression"/>
    <property type="evidence" value="ECO:0007669"/>
    <property type="project" value="Ensembl"/>
</dbReference>
<dbReference type="OrthoDB" id="2441647at2759"/>
<dbReference type="GO" id="GO:0010625">
    <property type="term" value="P:positive regulation of Schwann cell proliferation"/>
    <property type="evidence" value="ECO:0007669"/>
    <property type="project" value="Ensembl"/>
</dbReference>
<dbReference type="Gene3D" id="1.20.5.500">
    <property type="entry name" value="Single helix bin"/>
    <property type="match status" value="1"/>
</dbReference>
<dbReference type="GO" id="GO:0014002">
    <property type="term" value="P:astrocyte development"/>
    <property type="evidence" value="ECO:0007669"/>
    <property type="project" value="Ensembl"/>
</dbReference>
<dbReference type="PANTHER" id="PTHR45652:SF9">
    <property type="entry name" value="GLIAL FIBRILLARY ACIDIC PROTEIN"/>
    <property type="match status" value="1"/>
</dbReference>
<gene>
    <name evidence="10" type="primary">GFAP</name>
</gene>